<proteinExistence type="predicted"/>
<keyword evidence="2" id="KW-1185">Reference proteome</keyword>
<organism evidence="1 2">
    <name type="scientific">Desulfofustis limnaeus</name>
    <dbReference type="NCBI Taxonomy" id="2740163"/>
    <lineage>
        <taxon>Bacteria</taxon>
        <taxon>Pseudomonadati</taxon>
        <taxon>Thermodesulfobacteriota</taxon>
        <taxon>Desulfobulbia</taxon>
        <taxon>Desulfobulbales</taxon>
        <taxon>Desulfocapsaceae</taxon>
        <taxon>Desulfofustis</taxon>
    </lineage>
</organism>
<evidence type="ECO:0000313" key="1">
    <source>
        <dbReference type="EMBL" id="BDD89203.1"/>
    </source>
</evidence>
<accession>A0ABM7WDZ8</accession>
<gene>
    <name evidence="1" type="ORF">DPPLL_35680</name>
</gene>
<sequence>MVTFLTFDTGQSPEKKAIIFSPVRFLQRFMIDGGLAKIRSVEKAIGGGLSLDLKKISLKLRMI</sequence>
<dbReference type="Proteomes" id="UP000830055">
    <property type="component" value="Chromosome"/>
</dbReference>
<evidence type="ECO:0000313" key="2">
    <source>
        <dbReference type="Proteomes" id="UP000830055"/>
    </source>
</evidence>
<reference evidence="1 2" key="1">
    <citation type="submission" date="2022-01" db="EMBL/GenBank/DDBJ databases">
        <title>Desulfofustis limnae sp. nov., a novel mesophilic sulfate-reducing bacterium isolated from marsh soil.</title>
        <authorList>
            <person name="Watanabe M."/>
            <person name="Takahashi A."/>
            <person name="Kojima H."/>
            <person name="Fukui M."/>
        </authorList>
    </citation>
    <scope>NUCLEOTIDE SEQUENCE [LARGE SCALE GENOMIC DNA]</scope>
    <source>
        <strain evidence="1 2">PPLL</strain>
    </source>
</reference>
<protein>
    <submittedName>
        <fullName evidence="1">Uncharacterized protein</fullName>
    </submittedName>
</protein>
<dbReference type="EMBL" id="AP025516">
    <property type="protein sequence ID" value="BDD89203.1"/>
    <property type="molecule type" value="Genomic_DNA"/>
</dbReference>
<name>A0ABM7WDZ8_9BACT</name>